<reference evidence="1 2" key="1">
    <citation type="journal article" date="2023" name="Hortic Res">
        <title>Pangenome of water caltrop reveals structural variations and asymmetric subgenome divergence after allopolyploidization.</title>
        <authorList>
            <person name="Zhang X."/>
            <person name="Chen Y."/>
            <person name="Wang L."/>
            <person name="Yuan Y."/>
            <person name="Fang M."/>
            <person name="Shi L."/>
            <person name="Lu R."/>
            <person name="Comes H.P."/>
            <person name="Ma Y."/>
            <person name="Chen Y."/>
            <person name="Huang G."/>
            <person name="Zhou Y."/>
            <person name="Zheng Z."/>
            <person name="Qiu Y."/>
        </authorList>
    </citation>
    <scope>NUCLEOTIDE SEQUENCE [LARGE SCALE GENOMIC DNA]</scope>
    <source>
        <tissue evidence="1">Roots</tissue>
    </source>
</reference>
<dbReference type="EMBL" id="JAXIOK010000016">
    <property type="protein sequence ID" value="KAK4751835.1"/>
    <property type="molecule type" value="Genomic_DNA"/>
</dbReference>
<keyword evidence="2" id="KW-1185">Reference proteome</keyword>
<proteinExistence type="predicted"/>
<evidence type="ECO:0000313" key="2">
    <source>
        <dbReference type="Proteomes" id="UP001345219"/>
    </source>
</evidence>
<dbReference type="AlphaFoldDB" id="A0AAN7PUG8"/>
<comment type="caution">
    <text evidence="1">The sequence shown here is derived from an EMBL/GenBank/DDBJ whole genome shotgun (WGS) entry which is preliminary data.</text>
</comment>
<accession>A0AAN7PUG8</accession>
<dbReference type="Proteomes" id="UP001345219">
    <property type="component" value="Chromosome 16"/>
</dbReference>
<organism evidence="1 2">
    <name type="scientific">Trapa incisa</name>
    <dbReference type="NCBI Taxonomy" id="236973"/>
    <lineage>
        <taxon>Eukaryota</taxon>
        <taxon>Viridiplantae</taxon>
        <taxon>Streptophyta</taxon>
        <taxon>Embryophyta</taxon>
        <taxon>Tracheophyta</taxon>
        <taxon>Spermatophyta</taxon>
        <taxon>Magnoliopsida</taxon>
        <taxon>eudicotyledons</taxon>
        <taxon>Gunneridae</taxon>
        <taxon>Pentapetalae</taxon>
        <taxon>rosids</taxon>
        <taxon>malvids</taxon>
        <taxon>Myrtales</taxon>
        <taxon>Lythraceae</taxon>
        <taxon>Trapa</taxon>
    </lineage>
</organism>
<protein>
    <submittedName>
        <fullName evidence="1">Uncharacterized protein</fullName>
    </submittedName>
</protein>
<evidence type="ECO:0000313" key="1">
    <source>
        <dbReference type="EMBL" id="KAK4751835.1"/>
    </source>
</evidence>
<gene>
    <name evidence="1" type="ORF">SAY87_020633</name>
</gene>
<dbReference type="PANTHER" id="PTHR33384">
    <property type="entry name" value="EXPRESSED PROTEIN"/>
    <property type="match status" value="1"/>
</dbReference>
<sequence length="176" mass="19324">MEHCQSFQQNALIASHEGIRGLFSILGPKDSIVCPMPRGATLSPFSSLWPMKYNMSHEIEQCNSEAGLELLDPLAKLDSVVDMDHASEIAPLFSGSPPSRAINPLIQDAKFKYEASNLFTVFPDVSQQGLPSPPLYGHNGYMRRPTKAKPPASVRIEGFNILGRESKNTASLKLLE</sequence>
<name>A0AAN7PUG8_9MYRT</name>
<dbReference type="PANTHER" id="PTHR33384:SF52">
    <property type="entry name" value="DUF3741 DOMAIN-CONTAINING PROTEIN"/>
    <property type="match status" value="1"/>
</dbReference>